<organism evidence="1 2">
    <name type="scientific">Virgibacillus byunsanensis</name>
    <dbReference type="NCBI Taxonomy" id="570945"/>
    <lineage>
        <taxon>Bacteria</taxon>
        <taxon>Bacillati</taxon>
        <taxon>Bacillota</taxon>
        <taxon>Bacilli</taxon>
        <taxon>Bacillales</taxon>
        <taxon>Bacillaceae</taxon>
        <taxon>Virgibacillus</taxon>
    </lineage>
</organism>
<accession>A0ABW3LI94</accession>
<comment type="caution">
    <text evidence="1">The sequence shown here is derived from an EMBL/GenBank/DDBJ whole genome shotgun (WGS) entry which is preliminary data.</text>
</comment>
<dbReference type="EMBL" id="JBHTKJ010000011">
    <property type="protein sequence ID" value="MFD1037767.1"/>
    <property type="molecule type" value="Genomic_DNA"/>
</dbReference>
<sequence length="255" mass="29545">MIIREGSNGFVMIEQDYHAHISGEIITNWKDSLFHEPNLRGSVEYAIFNHDYGWKLIDKQPFWNDQKQAPYSFIDFPTPPKTVFYKHGIDEIEKVDPYAGLLCSRHYTRFLIDDTSPEAEAFVQKEEKRQRNLKHSLPAFDKALFDFHYGLLQFCDNLSLYICLNEPGTSNKEEHPFFKDGLPVPASLDICNQDKLHLRWKDKNTIQMSDFPFDGPVYTSLKQKVVSKGAISANGVIESYQEMPFVEIDISLEPE</sequence>
<proteinExistence type="predicted"/>
<evidence type="ECO:0000313" key="1">
    <source>
        <dbReference type="EMBL" id="MFD1037767.1"/>
    </source>
</evidence>
<dbReference type="InterPro" id="IPR024992">
    <property type="entry name" value="DUF3891"/>
</dbReference>
<evidence type="ECO:0000313" key="2">
    <source>
        <dbReference type="Proteomes" id="UP001597040"/>
    </source>
</evidence>
<reference evidence="2" key="1">
    <citation type="journal article" date="2019" name="Int. J. Syst. Evol. Microbiol.">
        <title>The Global Catalogue of Microorganisms (GCM) 10K type strain sequencing project: providing services to taxonomists for standard genome sequencing and annotation.</title>
        <authorList>
            <consortium name="The Broad Institute Genomics Platform"/>
            <consortium name="The Broad Institute Genome Sequencing Center for Infectious Disease"/>
            <person name="Wu L."/>
            <person name="Ma J."/>
        </authorList>
    </citation>
    <scope>NUCLEOTIDE SEQUENCE [LARGE SCALE GENOMIC DNA]</scope>
    <source>
        <strain evidence="2">CCUG 56754</strain>
    </source>
</reference>
<dbReference type="Proteomes" id="UP001597040">
    <property type="component" value="Unassembled WGS sequence"/>
</dbReference>
<name>A0ABW3LI94_9BACI</name>
<protein>
    <submittedName>
        <fullName evidence="1">DUF3891 family protein</fullName>
    </submittedName>
</protein>
<gene>
    <name evidence="1" type="ORF">ACFQ3N_04995</name>
</gene>
<dbReference type="RefSeq" id="WP_390360133.1">
    <property type="nucleotide sequence ID" value="NZ_JBHTKJ010000011.1"/>
</dbReference>
<keyword evidence="2" id="KW-1185">Reference proteome</keyword>
<dbReference type="Pfam" id="PF13030">
    <property type="entry name" value="DUF3891"/>
    <property type="match status" value="1"/>
</dbReference>